<reference evidence="2" key="1">
    <citation type="submission" date="2022-10" db="EMBL/GenBank/DDBJ databases">
        <authorList>
            <person name="Hyden B.L."/>
            <person name="Feng K."/>
            <person name="Yates T."/>
            <person name="Jawdy S."/>
            <person name="Smart L.B."/>
            <person name="Muchero W."/>
        </authorList>
    </citation>
    <scope>NUCLEOTIDE SEQUENCE</scope>
    <source>
        <tissue evidence="2">Shoot tip</tissue>
    </source>
</reference>
<evidence type="ECO:0000313" key="2">
    <source>
        <dbReference type="EMBL" id="KAJ6355717.1"/>
    </source>
</evidence>
<evidence type="ECO:0000313" key="3">
    <source>
        <dbReference type="Proteomes" id="UP001141253"/>
    </source>
</evidence>
<accession>A0ABQ9ARY7</accession>
<organism evidence="2 3">
    <name type="scientific">Salix suchowensis</name>
    <dbReference type="NCBI Taxonomy" id="1278906"/>
    <lineage>
        <taxon>Eukaryota</taxon>
        <taxon>Viridiplantae</taxon>
        <taxon>Streptophyta</taxon>
        <taxon>Embryophyta</taxon>
        <taxon>Tracheophyta</taxon>
        <taxon>Spermatophyta</taxon>
        <taxon>Magnoliopsida</taxon>
        <taxon>eudicotyledons</taxon>
        <taxon>Gunneridae</taxon>
        <taxon>Pentapetalae</taxon>
        <taxon>rosids</taxon>
        <taxon>fabids</taxon>
        <taxon>Malpighiales</taxon>
        <taxon>Salicaceae</taxon>
        <taxon>Saliceae</taxon>
        <taxon>Salix</taxon>
    </lineage>
</organism>
<dbReference type="Proteomes" id="UP001141253">
    <property type="component" value="Chromosome 18"/>
</dbReference>
<proteinExistence type="predicted"/>
<reference evidence="2" key="2">
    <citation type="journal article" date="2023" name="Int. J. Mol. Sci.">
        <title>De Novo Assembly and Annotation of 11 Diverse Shrub Willow (Salix) Genomes Reveals Novel Gene Organization in Sex-Linked Regions.</title>
        <authorList>
            <person name="Hyden B."/>
            <person name="Feng K."/>
            <person name="Yates T.B."/>
            <person name="Jawdy S."/>
            <person name="Cereghino C."/>
            <person name="Smart L.B."/>
            <person name="Muchero W."/>
        </authorList>
    </citation>
    <scope>NUCLEOTIDE SEQUENCE</scope>
    <source>
        <tissue evidence="2">Shoot tip</tissue>
    </source>
</reference>
<evidence type="ECO:0000256" key="1">
    <source>
        <dbReference type="SAM" id="MobiDB-lite"/>
    </source>
</evidence>
<protein>
    <submittedName>
        <fullName evidence="2">Uncharacterized protein</fullName>
    </submittedName>
</protein>
<comment type="caution">
    <text evidence="2">The sequence shown here is derived from an EMBL/GenBank/DDBJ whole genome shotgun (WGS) entry which is preliminary data.</text>
</comment>
<dbReference type="EMBL" id="JAPFFI010000017">
    <property type="protein sequence ID" value="KAJ6355717.1"/>
    <property type="molecule type" value="Genomic_DNA"/>
</dbReference>
<gene>
    <name evidence="2" type="ORF">OIU77_006156</name>
</gene>
<name>A0ABQ9ARY7_9ROSI</name>
<feature type="compositionally biased region" description="Basic residues" evidence="1">
    <location>
        <begin position="1"/>
        <end position="10"/>
    </location>
</feature>
<feature type="region of interest" description="Disordered" evidence="1">
    <location>
        <begin position="1"/>
        <end position="40"/>
    </location>
</feature>
<sequence>MAKRKAKKKSPSSSSRPSPTCQVLSPPSGPSSPTKKFARNSGLPLLSSSLDLVPPSMKLLGPNWLPEMGSVPLSAVLAVAGAIPSLAAADAVPSPTAVVSGSRQLSPQINASESSLTLSALLAPIDMDSLLDSERSYYSDSSSHYGSPVLATSGLGEDSIESSKLDPLSAPLMLAAAMDSYFAGCFGLDSGPSLLCSGCSSRFECS</sequence>
<keyword evidence="3" id="KW-1185">Reference proteome</keyword>